<protein>
    <submittedName>
        <fullName evidence="2">Transcriptional regulator, MarR family</fullName>
    </submittedName>
</protein>
<dbReference type="Proteomes" id="UP000003179">
    <property type="component" value="Unassembled WGS sequence"/>
</dbReference>
<dbReference type="Gene3D" id="1.10.10.10">
    <property type="entry name" value="Winged helix-like DNA-binding domain superfamily/Winged helix DNA-binding domain"/>
    <property type="match status" value="1"/>
</dbReference>
<dbReference type="PROSITE" id="PS50995">
    <property type="entry name" value="HTH_MARR_2"/>
    <property type="match status" value="1"/>
</dbReference>
<dbReference type="SMART" id="SM00347">
    <property type="entry name" value="HTH_MARR"/>
    <property type="match status" value="1"/>
</dbReference>
<organism evidence="2 3">
    <name type="scientific">Cutibacterium modestum HL044PA1</name>
    <dbReference type="NCBI Taxonomy" id="765109"/>
    <lineage>
        <taxon>Bacteria</taxon>
        <taxon>Bacillati</taxon>
        <taxon>Actinomycetota</taxon>
        <taxon>Actinomycetes</taxon>
        <taxon>Propionibacteriales</taxon>
        <taxon>Propionibacteriaceae</taxon>
        <taxon>Cutibacterium</taxon>
        <taxon>Cutibacterium modestum</taxon>
    </lineage>
</organism>
<evidence type="ECO:0000259" key="1">
    <source>
        <dbReference type="PROSITE" id="PS50995"/>
    </source>
</evidence>
<dbReference type="InterPro" id="IPR000835">
    <property type="entry name" value="HTH_MarR-typ"/>
</dbReference>
<reference evidence="2" key="1">
    <citation type="submission" date="2010-08" db="EMBL/GenBank/DDBJ databases">
        <authorList>
            <person name="Weinstock G."/>
            <person name="Sodergren E."/>
            <person name="Clifton S."/>
            <person name="Fulton L."/>
            <person name="Fulton B."/>
            <person name="Courtney L."/>
            <person name="Fronick C."/>
            <person name="Harrison M."/>
            <person name="Strong C."/>
            <person name="Farmer C."/>
            <person name="Delahaunty K."/>
            <person name="Markovic C."/>
            <person name="Hall O."/>
            <person name="Minx P."/>
            <person name="Tomlinson C."/>
            <person name="Mitreva M."/>
            <person name="Hou S."/>
            <person name="Chen J."/>
            <person name="Wollam A."/>
            <person name="Pepin K.H."/>
            <person name="Johnson M."/>
            <person name="Bhonagiri V."/>
            <person name="Zhang X."/>
            <person name="Suruliraj S."/>
            <person name="Warren W."/>
            <person name="Chinwalla A."/>
            <person name="Mardis E.R."/>
            <person name="Wilson R.K."/>
        </authorList>
    </citation>
    <scope>NUCLEOTIDE SEQUENCE [LARGE SCALE GENOMIC DNA]</scope>
    <source>
        <strain evidence="2">HL044PA1</strain>
    </source>
</reference>
<gene>
    <name evidence="2" type="ORF">HMPREF9607_00190</name>
</gene>
<evidence type="ECO:0000313" key="3">
    <source>
        <dbReference type="Proteomes" id="UP000003179"/>
    </source>
</evidence>
<comment type="caution">
    <text evidence="2">The sequence shown here is derived from an EMBL/GenBank/DDBJ whole genome shotgun (WGS) entry which is preliminary data.</text>
</comment>
<dbReference type="Pfam" id="PF12802">
    <property type="entry name" value="MarR_2"/>
    <property type="match status" value="1"/>
</dbReference>
<dbReference type="InterPro" id="IPR036390">
    <property type="entry name" value="WH_DNA-bd_sf"/>
</dbReference>
<dbReference type="SUPFAM" id="SSF46785">
    <property type="entry name" value="Winged helix' DNA-binding domain"/>
    <property type="match status" value="1"/>
</dbReference>
<sequence length="215" mass="23755">MTSATLLHVSLASPHNSRYQLWAVVDRSGAESATSTMMIMSQGGSRRSIHEGDNEAFDDAEPQMGRSAANPWLSIEQQRVWKAWLLGSARITSYLSENLHLHGLELCEYEILASLSEADGYAVRMSVLATEVHQSRSRLTHAVERLEGRGLVTREPDARDRRGVVARLSPAGMDLLRQAAPDHARAVRHIFVDPVDPKDFAAMGRAMRAVLCVPD</sequence>
<feature type="domain" description="HTH marR-type" evidence="1">
    <location>
        <begin position="77"/>
        <end position="212"/>
    </location>
</feature>
<accession>A0ABP2K9Y3</accession>
<dbReference type="InterPro" id="IPR036388">
    <property type="entry name" value="WH-like_DNA-bd_sf"/>
</dbReference>
<dbReference type="EMBL" id="ADZU01000003">
    <property type="protein sequence ID" value="EFS93734.1"/>
    <property type="molecule type" value="Genomic_DNA"/>
</dbReference>
<proteinExistence type="predicted"/>
<name>A0ABP2K9Y3_9ACTN</name>
<dbReference type="InterPro" id="IPR039422">
    <property type="entry name" value="MarR/SlyA-like"/>
</dbReference>
<dbReference type="PANTHER" id="PTHR33164:SF99">
    <property type="entry name" value="MARR FAMILY REGULATORY PROTEIN"/>
    <property type="match status" value="1"/>
</dbReference>
<keyword evidence="3" id="KW-1185">Reference proteome</keyword>
<dbReference type="PANTHER" id="PTHR33164">
    <property type="entry name" value="TRANSCRIPTIONAL REGULATOR, MARR FAMILY"/>
    <property type="match status" value="1"/>
</dbReference>
<evidence type="ECO:0000313" key="2">
    <source>
        <dbReference type="EMBL" id="EFS93734.1"/>
    </source>
</evidence>